<proteinExistence type="predicted"/>
<comment type="caution">
    <text evidence="2">The sequence shown here is derived from an EMBL/GenBank/DDBJ whole genome shotgun (WGS) entry which is preliminary data.</text>
</comment>
<gene>
    <name evidence="2" type="primary">RGLG1</name>
    <name evidence="2" type="ORF">CFP56_035161</name>
</gene>
<dbReference type="PANTHER" id="PTHR45751:SF38">
    <property type="entry name" value="E3 UBIQUITIN-PROTEIN LIGASE RGLG5-LIKE"/>
    <property type="match status" value="1"/>
</dbReference>
<organism evidence="2 3">
    <name type="scientific">Quercus suber</name>
    <name type="common">Cork oak</name>
    <dbReference type="NCBI Taxonomy" id="58331"/>
    <lineage>
        <taxon>Eukaryota</taxon>
        <taxon>Viridiplantae</taxon>
        <taxon>Streptophyta</taxon>
        <taxon>Embryophyta</taxon>
        <taxon>Tracheophyta</taxon>
        <taxon>Spermatophyta</taxon>
        <taxon>Magnoliopsida</taxon>
        <taxon>eudicotyledons</taxon>
        <taxon>Gunneridae</taxon>
        <taxon>Pentapetalae</taxon>
        <taxon>rosids</taxon>
        <taxon>fabids</taxon>
        <taxon>Fagales</taxon>
        <taxon>Fagaceae</taxon>
        <taxon>Quercus</taxon>
    </lineage>
</organism>
<reference evidence="2 3" key="1">
    <citation type="journal article" date="2018" name="Sci. Data">
        <title>The draft genome sequence of cork oak.</title>
        <authorList>
            <person name="Ramos A.M."/>
            <person name="Usie A."/>
            <person name="Barbosa P."/>
            <person name="Barros P.M."/>
            <person name="Capote T."/>
            <person name="Chaves I."/>
            <person name="Simoes F."/>
            <person name="Abreu I."/>
            <person name="Carrasquinho I."/>
            <person name="Faro C."/>
            <person name="Guimaraes J.B."/>
            <person name="Mendonca D."/>
            <person name="Nobrega F."/>
            <person name="Rodrigues L."/>
            <person name="Saibo N.J.M."/>
            <person name="Varela M.C."/>
            <person name="Egas C."/>
            <person name="Matos J."/>
            <person name="Miguel C.M."/>
            <person name="Oliveira M.M."/>
            <person name="Ricardo C.P."/>
            <person name="Goncalves S."/>
        </authorList>
    </citation>
    <scope>NUCLEOTIDE SEQUENCE [LARGE SCALE GENOMIC DNA]</scope>
    <source>
        <strain evidence="3">cv. HL8</strain>
    </source>
</reference>
<name>A0AAW0LPQ1_QUESU</name>
<dbReference type="InterPro" id="IPR010734">
    <property type="entry name" value="Copine_C"/>
</dbReference>
<feature type="non-terminal residue" evidence="2">
    <location>
        <position position="1"/>
    </location>
</feature>
<evidence type="ECO:0000313" key="3">
    <source>
        <dbReference type="Proteomes" id="UP000237347"/>
    </source>
</evidence>
<dbReference type="GO" id="GO:0016567">
    <property type="term" value="P:protein ubiquitination"/>
    <property type="evidence" value="ECO:0007669"/>
    <property type="project" value="TreeGrafter"/>
</dbReference>
<feature type="domain" description="Copine C-terminal" evidence="1">
    <location>
        <begin position="95"/>
        <end position="181"/>
    </location>
</feature>
<accession>A0AAW0LPQ1</accession>
<dbReference type="EMBL" id="PKMF04000063">
    <property type="protein sequence ID" value="KAK7853667.1"/>
    <property type="molecule type" value="Genomic_DNA"/>
</dbReference>
<keyword evidence="3" id="KW-1185">Reference proteome</keyword>
<dbReference type="AlphaFoldDB" id="A0AAW0LPQ1"/>
<dbReference type="InterPro" id="IPR052079">
    <property type="entry name" value="E3_ligase/Copine_domain"/>
</dbReference>
<protein>
    <submittedName>
        <fullName evidence="2">E3 ubiquitin-protein ligase rglg1</fullName>
    </submittedName>
</protein>
<dbReference type="Pfam" id="PF07002">
    <property type="entry name" value="Copine"/>
    <property type="match status" value="2"/>
</dbReference>
<dbReference type="GO" id="GO:0005634">
    <property type="term" value="C:nucleus"/>
    <property type="evidence" value="ECO:0007669"/>
    <property type="project" value="TreeGrafter"/>
</dbReference>
<feature type="domain" description="Copine C-terminal" evidence="1">
    <location>
        <begin position="37"/>
        <end position="78"/>
    </location>
</feature>
<sequence>VTEALKRAGLESSSLIVGIDFTKSNEWTGARSFNRRSLHHVGDEQNPYEQAISIIGKTLSSFDEDNLIPCFGFGDGIYSIEVVTRSVDTERGDLSPQEKRTVDAIVKASEYPLSIVLVGVGDGPWDMMREFDDNIPARAFDNFQAKIMSKNMDRSRKEAEFALAALMEIPSQYKATLELNILG</sequence>
<dbReference type="PANTHER" id="PTHR45751">
    <property type="entry name" value="COPINE FAMILY PROTEIN 1"/>
    <property type="match status" value="1"/>
</dbReference>
<evidence type="ECO:0000259" key="1">
    <source>
        <dbReference type="Pfam" id="PF07002"/>
    </source>
</evidence>
<dbReference type="Proteomes" id="UP000237347">
    <property type="component" value="Unassembled WGS sequence"/>
</dbReference>
<dbReference type="GO" id="GO:0004842">
    <property type="term" value="F:ubiquitin-protein transferase activity"/>
    <property type="evidence" value="ECO:0007669"/>
    <property type="project" value="TreeGrafter"/>
</dbReference>
<evidence type="ECO:0000313" key="2">
    <source>
        <dbReference type="EMBL" id="KAK7853667.1"/>
    </source>
</evidence>